<proteinExistence type="predicted"/>
<dbReference type="EMBL" id="BAABRI010000011">
    <property type="protein sequence ID" value="GAA5482959.1"/>
    <property type="molecule type" value="Genomic_DNA"/>
</dbReference>
<dbReference type="PANTHER" id="PTHR45947">
    <property type="entry name" value="SULFOQUINOVOSYL TRANSFERASE SQD2"/>
    <property type="match status" value="1"/>
</dbReference>
<evidence type="ECO:0000259" key="2">
    <source>
        <dbReference type="Pfam" id="PF13439"/>
    </source>
</evidence>
<dbReference type="PANTHER" id="PTHR45947:SF3">
    <property type="entry name" value="SULFOQUINOVOSYL TRANSFERASE SQD2"/>
    <property type="match status" value="1"/>
</dbReference>
<dbReference type="Proteomes" id="UP001476282">
    <property type="component" value="Unassembled WGS sequence"/>
</dbReference>
<dbReference type="SUPFAM" id="SSF53756">
    <property type="entry name" value="UDP-Glycosyltransferase/glycogen phosphorylase"/>
    <property type="match status" value="1"/>
</dbReference>
<evidence type="ECO:0000313" key="3">
    <source>
        <dbReference type="EMBL" id="GAA5482959.1"/>
    </source>
</evidence>
<organism evidence="3 4">
    <name type="scientific">Haloferula sargassicola</name>
    <dbReference type="NCBI Taxonomy" id="490096"/>
    <lineage>
        <taxon>Bacteria</taxon>
        <taxon>Pseudomonadati</taxon>
        <taxon>Verrucomicrobiota</taxon>
        <taxon>Verrucomicrobiia</taxon>
        <taxon>Verrucomicrobiales</taxon>
        <taxon>Verrucomicrobiaceae</taxon>
        <taxon>Haloferula</taxon>
    </lineage>
</organism>
<accession>A0ABP9UUD6</accession>
<dbReference type="InterPro" id="IPR050194">
    <property type="entry name" value="Glycosyltransferase_grp1"/>
</dbReference>
<keyword evidence="4" id="KW-1185">Reference proteome</keyword>
<dbReference type="Pfam" id="PF00534">
    <property type="entry name" value="Glycos_transf_1"/>
    <property type="match status" value="1"/>
</dbReference>
<dbReference type="InterPro" id="IPR001296">
    <property type="entry name" value="Glyco_trans_1"/>
</dbReference>
<dbReference type="InterPro" id="IPR028098">
    <property type="entry name" value="Glyco_trans_4-like_N"/>
</dbReference>
<gene>
    <name evidence="3" type="ORF">Hsar01_02185</name>
</gene>
<feature type="domain" description="Glycosyl transferase family 1" evidence="1">
    <location>
        <begin position="188"/>
        <end position="353"/>
    </location>
</feature>
<dbReference type="RefSeq" id="WP_353567085.1">
    <property type="nucleotide sequence ID" value="NZ_BAABRI010000011.1"/>
</dbReference>
<reference evidence="3 4" key="1">
    <citation type="submission" date="2024-02" db="EMBL/GenBank/DDBJ databases">
        <title>Haloferula sargassicola NBRC 104335.</title>
        <authorList>
            <person name="Ichikawa N."/>
            <person name="Katano-Makiyama Y."/>
            <person name="Hidaka K."/>
        </authorList>
    </citation>
    <scope>NUCLEOTIDE SEQUENCE [LARGE SCALE GENOMIC DNA]</scope>
    <source>
        <strain evidence="3 4">NBRC 104335</strain>
    </source>
</reference>
<dbReference type="Gene3D" id="3.40.50.2000">
    <property type="entry name" value="Glycogen Phosphorylase B"/>
    <property type="match status" value="2"/>
</dbReference>
<protein>
    <submittedName>
        <fullName evidence="3">Alpha-monoglucosyldiacylglycerol synthase</fullName>
    </submittedName>
</protein>
<dbReference type="Pfam" id="PF13439">
    <property type="entry name" value="Glyco_transf_4"/>
    <property type="match status" value="1"/>
</dbReference>
<sequence>MNLALFTNTYAPFIGGVARSVQTLENECRTRGHEVAVVAPEFDGAAPAGHVLRVPAIQDFNGSGFCVRIPLPNLVRDFIDDFCPDLIHSHHPFLLGDAALREAWKMRVPLVFTHHTLYEQYTHYLPLDSPALRRAAIQLDTEYCNLCDRIIAPSGSVRELLVSRGVETPVEVIPTGICLDDFASGDRARGREKHGIPADAKVVGHVGRLANEKNLPFLAEAVIDALRQRDDAVFLLVGDGDAREAVETTLRDALGERVFVVGGQSGQDLFDAYAAMDLFAFSSQSETQGMVLAEAMAAGLPVVALDGPGVRDIVVDGKNGRLLDAAAGSSELALAVTDFLDDPGLPTAWREAALARAEDFGTEACVEEMLACYGRAIADYEHRRSEDLGVFQRLLDGAEAEWDLMSAKLAAAAAAAVSPLVPET</sequence>
<evidence type="ECO:0000259" key="1">
    <source>
        <dbReference type="Pfam" id="PF00534"/>
    </source>
</evidence>
<evidence type="ECO:0000313" key="4">
    <source>
        <dbReference type="Proteomes" id="UP001476282"/>
    </source>
</evidence>
<comment type="caution">
    <text evidence="3">The sequence shown here is derived from an EMBL/GenBank/DDBJ whole genome shotgun (WGS) entry which is preliminary data.</text>
</comment>
<feature type="domain" description="Glycosyltransferase subfamily 4-like N-terminal" evidence="2">
    <location>
        <begin position="14"/>
        <end position="180"/>
    </location>
</feature>
<name>A0ABP9UUD6_9BACT</name>